<comment type="subcellular location">
    <subcellularLocation>
        <location evidence="1">Endoplasmic reticulum membrane</location>
        <topology evidence="1">Multi-pass membrane protein</topology>
    </subcellularLocation>
</comment>
<evidence type="ECO:0000256" key="15">
    <source>
        <dbReference type="SAM" id="Phobius"/>
    </source>
</evidence>
<evidence type="ECO:0000256" key="1">
    <source>
        <dbReference type="ARBA" id="ARBA00004477"/>
    </source>
</evidence>
<keyword evidence="13 15" id="KW-0472">Membrane</keyword>
<feature type="non-terminal residue" evidence="16">
    <location>
        <position position="1"/>
    </location>
</feature>
<dbReference type="GO" id="GO:0019432">
    <property type="term" value="P:triglyceride biosynthetic process"/>
    <property type="evidence" value="ECO:0007669"/>
    <property type="project" value="TreeGrafter"/>
</dbReference>
<dbReference type="Pfam" id="PF03982">
    <property type="entry name" value="DAGAT"/>
    <property type="match status" value="1"/>
</dbReference>
<organism evidence="16 17">
    <name type="scientific">Pristionchus entomophagus</name>
    <dbReference type="NCBI Taxonomy" id="358040"/>
    <lineage>
        <taxon>Eukaryota</taxon>
        <taxon>Metazoa</taxon>
        <taxon>Ecdysozoa</taxon>
        <taxon>Nematoda</taxon>
        <taxon>Chromadorea</taxon>
        <taxon>Rhabditida</taxon>
        <taxon>Rhabditina</taxon>
        <taxon>Diplogasteromorpha</taxon>
        <taxon>Diplogasteroidea</taxon>
        <taxon>Neodiplogasteridae</taxon>
        <taxon>Pristionchus</taxon>
    </lineage>
</organism>
<sequence length="85" mass="10161">YTQFFLFSPCVLIYLTWFAISFHWPEKGCMPSHWFRTHVYFMSWGADYFNYRIVKTAELPADRNYIVGYGQSDEIVSRMKKAIAD</sequence>
<name>A0AAV5TGR4_9BILA</name>
<dbReference type="PANTHER" id="PTHR12317">
    <property type="entry name" value="DIACYLGLYCEROL O-ACYLTRANSFERASE"/>
    <property type="match status" value="1"/>
</dbReference>
<evidence type="ECO:0000256" key="10">
    <source>
        <dbReference type="ARBA" id="ARBA00022824"/>
    </source>
</evidence>
<evidence type="ECO:0000256" key="5">
    <source>
        <dbReference type="ARBA" id="ARBA00013244"/>
    </source>
</evidence>
<evidence type="ECO:0000256" key="7">
    <source>
        <dbReference type="ARBA" id="ARBA00022679"/>
    </source>
</evidence>
<evidence type="ECO:0000256" key="2">
    <source>
        <dbReference type="ARBA" id="ARBA00004771"/>
    </source>
</evidence>
<comment type="similarity">
    <text evidence="4">Belongs to the diacylglycerol acyltransferase family.</text>
</comment>
<gene>
    <name evidence="16" type="ORF">PENTCL1PPCAC_15535</name>
</gene>
<feature type="transmembrane region" description="Helical" evidence="15">
    <location>
        <begin position="6"/>
        <end position="24"/>
    </location>
</feature>
<evidence type="ECO:0000256" key="4">
    <source>
        <dbReference type="ARBA" id="ARBA00005420"/>
    </source>
</evidence>
<reference evidence="16" key="1">
    <citation type="submission" date="2023-10" db="EMBL/GenBank/DDBJ databases">
        <title>Genome assembly of Pristionchus species.</title>
        <authorList>
            <person name="Yoshida K."/>
            <person name="Sommer R.J."/>
        </authorList>
    </citation>
    <scope>NUCLEOTIDE SEQUENCE</scope>
    <source>
        <strain evidence="16">RS0144</strain>
    </source>
</reference>
<keyword evidence="17" id="KW-1185">Reference proteome</keyword>
<dbReference type="GO" id="GO:0006071">
    <property type="term" value="P:glycerol metabolic process"/>
    <property type="evidence" value="ECO:0007669"/>
    <property type="project" value="UniProtKB-KW"/>
</dbReference>
<keyword evidence="12" id="KW-0443">Lipid metabolism</keyword>
<comment type="pathway">
    <text evidence="2">Glycerolipid metabolism; triacylglycerol biosynthesis.</text>
</comment>
<evidence type="ECO:0000256" key="9">
    <source>
        <dbReference type="ARBA" id="ARBA00022798"/>
    </source>
</evidence>
<dbReference type="Proteomes" id="UP001432027">
    <property type="component" value="Unassembled WGS sequence"/>
</dbReference>
<evidence type="ECO:0000256" key="13">
    <source>
        <dbReference type="ARBA" id="ARBA00023136"/>
    </source>
</evidence>
<proteinExistence type="inferred from homology"/>
<evidence type="ECO:0000256" key="12">
    <source>
        <dbReference type="ARBA" id="ARBA00023098"/>
    </source>
</evidence>
<dbReference type="EMBL" id="BTSX01000004">
    <property type="protein sequence ID" value="GMS93360.1"/>
    <property type="molecule type" value="Genomic_DNA"/>
</dbReference>
<evidence type="ECO:0000256" key="3">
    <source>
        <dbReference type="ARBA" id="ARBA00005189"/>
    </source>
</evidence>
<comment type="caution">
    <text evidence="16">The sequence shown here is derived from an EMBL/GenBank/DDBJ whole genome shotgun (WGS) entry which is preliminary data.</text>
</comment>
<comment type="pathway">
    <text evidence="3">Lipid metabolism.</text>
</comment>
<dbReference type="EC" id="2.3.1.20" evidence="5"/>
<evidence type="ECO:0000313" key="16">
    <source>
        <dbReference type="EMBL" id="GMS93360.1"/>
    </source>
</evidence>
<protein>
    <recommendedName>
        <fullName evidence="5">diacylglycerol O-acyltransferase</fullName>
        <ecNumber evidence="5">2.3.1.20</ecNumber>
    </recommendedName>
</protein>
<dbReference type="PANTHER" id="PTHR12317:SF0">
    <property type="entry name" value="ACYLTRANSFERASE"/>
    <property type="match status" value="1"/>
</dbReference>
<dbReference type="GO" id="GO:0005789">
    <property type="term" value="C:endoplasmic reticulum membrane"/>
    <property type="evidence" value="ECO:0007669"/>
    <property type="project" value="UniProtKB-SubCell"/>
</dbReference>
<evidence type="ECO:0000256" key="8">
    <source>
        <dbReference type="ARBA" id="ARBA00022692"/>
    </source>
</evidence>
<dbReference type="InterPro" id="IPR007130">
    <property type="entry name" value="DAGAT"/>
</dbReference>
<keyword evidence="8 15" id="KW-0812">Transmembrane</keyword>
<evidence type="ECO:0000256" key="11">
    <source>
        <dbReference type="ARBA" id="ARBA00022989"/>
    </source>
</evidence>
<keyword evidence="10" id="KW-0256">Endoplasmic reticulum</keyword>
<evidence type="ECO:0000256" key="14">
    <source>
        <dbReference type="ARBA" id="ARBA00023315"/>
    </source>
</evidence>
<keyword evidence="6" id="KW-0444">Lipid biosynthesis</keyword>
<evidence type="ECO:0000313" key="17">
    <source>
        <dbReference type="Proteomes" id="UP001432027"/>
    </source>
</evidence>
<evidence type="ECO:0000256" key="6">
    <source>
        <dbReference type="ARBA" id="ARBA00022516"/>
    </source>
</evidence>
<accession>A0AAV5TGR4</accession>
<dbReference type="GO" id="GO:0004144">
    <property type="term" value="F:diacylglycerol O-acyltransferase activity"/>
    <property type="evidence" value="ECO:0007669"/>
    <property type="project" value="UniProtKB-EC"/>
</dbReference>
<dbReference type="AlphaFoldDB" id="A0AAV5TGR4"/>
<keyword evidence="11 15" id="KW-1133">Transmembrane helix</keyword>
<keyword evidence="7" id="KW-0808">Transferase</keyword>
<keyword evidence="14" id="KW-0012">Acyltransferase</keyword>
<keyword evidence="9" id="KW-0319">Glycerol metabolism</keyword>